<dbReference type="AlphaFoldDB" id="A0A1G8IGD4"/>
<name>A0A1G8IGD4_9BACI</name>
<dbReference type="OrthoDB" id="2969863at2"/>
<dbReference type="EMBL" id="FNDK01000024">
    <property type="protein sequence ID" value="SDI17994.1"/>
    <property type="molecule type" value="Genomic_DNA"/>
</dbReference>
<sequence>MDVSKLFKGQTVDITCVNPECEQTIKVDGNKLFQKNQTVTCPHCDGNIALENNESIKKMENEIKELKNKFK</sequence>
<evidence type="ECO:0000313" key="1">
    <source>
        <dbReference type="EMBL" id="SDI17994.1"/>
    </source>
</evidence>
<dbReference type="Proteomes" id="UP000199163">
    <property type="component" value="Unassembled WGS sequence"/>
</dbReference>
<protein>
    <submittedName>
        <fullName evidence="1">Uncharacterized protein</fullName>
    </submittedName>
</protein>
<gene>
    <name evidence="1" type="ORF">SAMN05192534_12412</name>
</gene>
<organism evidence="1 2">
    <name type="scientific">Alteribacillus persepolensis</name>
    <dbReference type="NCBI Taxonomy" id="568899"/>
    <lineage>
        <taxon>Bacteria</taxon>
        <taxon>Bacillati</taxon>
        <taxon>Bacillota</taxon>
        <taxon>Bacilli</taxon>
        <taxon>Bacillales</taxon>
        <taxon>Bacillaceae</taxon>
        <taxon>Alteribacillus</taxon>
    </lineage>
</organism>
<accession>A0A1G8IGD4</accession>
<evidence type="ECO:0000313" key="2">
    <source>
        <dbReference type="Proteomes" id="UP000199163"/>
    </source>
</evidence>
<dbReference type="RefSeq" id="WP_091275717.1">
    <property type="nucleotide sequence ID" value="NZ_FNDK01000024.1"/>
</dbReference>
<proteinExistence type="predicted"/>
<keyword evidence="2" id="KW-1185">Reference proteome</keyword>
<reference evidence="1 2" key="1">
    <citation type="submission" date="2016-10" db="EMBL/GenBank/DDBJ databases">
        <authorList>
            <person name="de Groot N.N."/>
        </authorList>
    </citation>
    <scope>NUCLEOTIDE SEQUENCE [LARGE SCALE GENOMIC DNA]</scope>
    <source>
        <strain evidence="1 2">DSM 21632</strain>
    </source>
</reference>